<feature type="signal peptide" evidence="6">
    <location>
        <begin position="1"/>
        <end position="21"/>
    </location>
</feature>
<dbReference type="InterPro" id="IPR022409">
    <property type="entry name" value="PKD/Chitinase_dom"/>
</dbReference>
<dbReference type="InterPro" id="IPR013783">
    <property type="entry name" value="Ig-like_fold"/>
</dbReference>
<dbReference type="PROSITE" id="PS50093">
    <property type="entry name" value="PKD"/>
    <property type="match status" value="3"/>
</dbReference>
<feature type="domain" description="PKD" evidence="7">
    <location>
        <begin position="69"/>
        <end position="119"/>
    </location>
</feature>
<keyword evidence="3" id="KW-0677">Repeat</keyword>
<sequence length="813" mass="84083">MNRHAAQYLLASVLVTGGLSACGGGGNSAPAEKPVGTVAISISPMKQVVLYTGRAVSFSAVGKSSIDLPLTYQWDFGDGSTGSGASLNHTYAKSGTYSIKITATDSNGVKASSSGVLSVVDAVLTTPSITANPSSGFAGVDISFKGASSDPGGGTLAYSWDFGDQGTASGDTVTHSFSTQGTYPVVLTVTNDLGSTVKNTLSYVVNAYAGAPTVPVISAANVASTGKAITLNASALDALPLTYSWDFGDNTTGNGASVQHAYSNAGNYQVTVTATNTKGAKTVSAPFSVSVLQQVSNALTAACGGSNCSATGATTYSGSGVGVWQYQNAGTTPVLMDFSISGVKAGQVATVLFTNASESATLLAPGFGNLPASVAPLHRENLHSQALHSQMQKDLKHDEMLQRNQALARAIAQRKAVGRVAASQSTVPRIRAVAIGDTRVWIDGYDIKNPVSYTLKAAQICRLNSGRNAVFWSDPNGGATAADVAELANTFCANGGAGKAGFDALTNIMGDAWGSAAGSEMISDAKGLQDIHVVLPKVPVGTGWGGYFWGLNNYLKSNGGNFSNSNEALVFFVNGTQVSQAMNFYKSTLIHEAVHMINFYQRAIVRGTDHDTWLEESSAMMGEDILSKRLSGGTFNKIAESRLPAFLASGGGVSYINWPNLSGNHYAMGGSFGAFLNRKYGQSMFGKIETDCKDGGTQTSYQCLDALIKAAGGNGIGDDLARMGISVFGNTPGSALPQGFGFPLRTVDGDFAAVDIASMAKVIPVTPVIPLLFMPTSHYFRQEVLSSAGSYTKSGLLVPAGATLHIMIRDAAP</sequence>
<evidence type="ECO:0000256" key="4">
    <source>
        <dbReference type="ARBA" id="ARBA00022989"/>
    </source>
</evidence>
<dbReference type="PANTHER" id="PTHR46730:SF4">
    <property type="entry name" value="POLYCYSTIC KIDNEY DISEASE PROTEIN 1-LIKE 1"/>
    <property type="match status" value="1"/>
</dbReference>
<dbReference type="PANTHER" id="PTHR46730">
    <property type="entry name" value="POLYCYSTIN-1"/>
    <property type="match status" value="1"/>
</dbReference>
<evidence type="ECO:0000256" key="1">
    <source>
        <dbReference type="ARBA" id="ARBA00004141"/>
    </source>
</evidence>
<proteinExistence type="predicted"/>
<evidence type="ECO:0000259" key="7">
    <source>
        <dbReference type="PROSITE" id="PS50093"/>
    </source>
</evidence>
<accession>A0A941DIF0</accession>
<evidence type="ECO:0000256" key="3">
    <source>
        <dbReference type="ARBA" id="ARBA00022737"/>
    </source>
</evidence>
<dbReference type="InterPro" id="IPR000601">
    <property type="entry name" value="PKD_dom"/>
</dbReference>
<dbReference type="EMBL" id="JAGSPN010000002">
    <property type="protein sequence ID" value="MBR7781323.1"/>
    <property type="molecule type" value="Genomic_DNA"/>
</dbReference>
<organism evidence="8 9">
    <name type="scientific">Undibacterium luofuense</name>
    <dbReference type="NCBI Taxonomy" id="2828733"/>
    <lineage>
        <taxon>Bacteria</taxon>
        <taxon>Pseudomonadati</taxon>
        <taxon>Pseudomonadota</taxon>
        <taxon>Betaproteobacteria</taxon>
        <taxon>Burkholderiales</taxon>
        <taxon>Oxalobacteraceae</taxon>
        <taxon>Undibacterium</taxon>
    </lineage>
</organism>
<keyword evidence="9" id="KW-1185">Reference proteome</keyword>
<keyword evidence="2" id="KW-0812">Transmembrane</keyword>
<evidence type="ECO:0000313" key="9">
    <source>
        <dbReference type="Proteomes" id="UP000680067"/>
    </source>
</evidence>
<dbReference type="InterPro" id="IPR035986">
    <property type="entry name" value="PKD_dom_sf"/>
</dbReference>
<evidence type="ECO:0000313" key="8">
    <source>
        <dbReference type="EMBL" id="MBR7781323.1"/>
    </source>
</evidence>
<dbReference type="GO" id="GO:0005886">
    <property type="term" value="C:plasma membrane"/>
    <property type="evidence" value="ECO:0007669"/>
    <property type="project" value="TreeGrafter"/>
</dbReference>
<dbReference type="AlphaFoldDB" id="A0A941DIF0"/>
<protein>
    <submittedName>
        <fullName evidence="8">PKD domain-containing protein</fullName>
    </submittedName>
</protein>
<dbReference type="RefSeq" id="WP_212686688.1">
    <property type="nucleotide sequence ID" value="NZ_JAGSPN010000002.1"/>
</dbReference>
<dbReference type="InterPro" id="IPR019501">
    <property type="entry name" value="Peptidase_M30_hyicolysin"/>
</dbReference>
<dbReference type="SUPFAM" id="SSF49299">
    <property type="entry name" value="PKD domain"/>
    <property type="match status" value="3"/>
</dbReference>
<evidence type="ECO:0000256" key="5">
    <source>
        <dbReference type="ARBA" id="ARBA00023136"/>
    </source>
</evidence>
<feature type="domain" description="PKD" evidence="7">
    <location>
        <begin position="125"/>
        <end position="212"/>
    </location>
</feature>
<dbReference type="Gene3D" id="2.60.40.10">
    <property type="entry name" value="Immunoglobulins"/>
    <property type="match status" value="3"/>
</dbReference>
<comment type="caution">
    <text evidence="8">The sequence shown here is derived from an EMBL/GenBank/DDBJ whole genome shotgun (WGS) entry which is preliminary data.</text>
</comment>
<reference evidence="8" key="1">
    <citation type="submission" date="2021-04" db="EMBL/GenBank/DDBJ databases">
        <title>novel species isolated from subtropical streams in China.</title>
        <authorList>
            <person name="Lu H."/>
        </authorList>
    </citation>
    <scope>NUCLEOTIDE SEQUENCE</scope>
    <source>
        <strain evidence="8">LFS511W</strain>
    </source>
</reference>
<dbReference type="Pfam" id="PF18911">
    <property type="entry name" value="PKD_4"/>
    <property type="match status" value="3"/>
</dbReference>
<feature type="chain" id="PRO_5036838577" evidence="6">
    <location>
        <begin position="22"/>
        <end position="813"/>
    </location>
</feature>
<dbReference type="SMART" id="SM00089">
    <property type="entry name" value="PKD"/>
    <property type="match status" value="3"/>
</dbReference>
<evidence type="ECO:0000256" key="2">
    <source>
        <dbReference type="ARBA" id="ARBA00022692"/>
    </source>
</evidence>
<dbReference type="Proteomes" id="UP000680067">
    <property type="component" value="Unassembled WGS sequence"/>
</dbReference>
<dbReference type="GO" id="GO:0005261">
    <property type="term" value="F:monoatomic cation channel activity"/>
    <property type="evidence" value="ECO:0007669"/>
    <property type="project" value="TreeGrafter"/>
</dbReference>
<name>A0A941DIF0_9BURK</name>
<dbReference type="CDD" id="cd00146">
    <property type="entry name" value="PKD"/>
    <property type="match status" value="3"/>
</dbReference>
<feature type="domain" description="PKD" evidence="7">
    <location>
        <begin position="240"/>
        <end position="291"/>
    </location>
</feature>
<keyword evidence="6" id="KW-0732">Signal</keyword>
<keyword evidence="4" id="KW-1133">Transmembrane helix</keyword>
<dbReference type="GO" id="GO:0006816">
    <property type="term" value="P:calcium ion transport"/>
    <property type="evidence" value="ECO:0007669"/>
    <property type="project" value="TreeGrafter"/>
</dbReference>
<keyword evidence="5" id="KW-0472">Membrane</keyword>
<evidence type="ECO:0000256" key="6">
    <source>
        <dbReference type="SAM" id="SignalP"/>
    </source>
</evidence>
<comment type="subcellular location">
    <subcellularLocation>
        <location evidence="1">Membrane</location>
        <topology evidence="1">Multi-pass membrane protein</topology>
    </subcellularLocation>
</comment>
<dbReference type="PROSITE" id="PS51257">
    <property type="entry name" value="PROKAR_LIPOPROTEIN"/>
    <property type="match status" value="1"/>
</dbReference>
<gene>
    <name evidence="8" type="ORF">KDM89_04135</name>
</gene>
<dbReference type="Pfam" id="PF10460">
    <property type="entry name" value="Peptidase_M30"/>
    <property type="match status" value="1"/>
</dbReference>